<evidence type="ECO:0000256" key="2">
    <source>
        <dbReference type="SAM" id="MobiDB-lite"/>
    </source>
</evidence>
<dbReference type="InterPro" id="IPR036390">
    <property type="entry name" value="WH_DNA-bd_sf"/>
</dbReference>
<dbReference type="InterPro" id="IPR000591">
    <property type="entry name" value="DEP_dom"/>
</dbReference>
<feature type="domain" description="RGS" evidence="3">
    <location>
        <begin position="352"/>
        <end position="491"/>
    </location>
</feature>
<comment type="caution">
    <text evidence="5">The sequence shown here is derived from an EMBL/GenBank/DDBJ whole genome shotgun (WGS) entry which is preliminary data.</text>
</comment>
<dbReference type="CDD" id="cd08708">
    <property type="entry name" value="RGS_FLBA"/>
    <property type="match status" value="1"/>
</dbReference>
<evidence type="ECO:0000259" key="3">
    <source>
        <dbReference type="PROSITE" id="PS50132"/>
    </source>
</evidence>
<dbReference type="Gene3D" id="1.10.10.10">
    <property type="entry name" value="Winged helix-like DNA-binding domain superfamily/Winged helix DNA-binding domain"/>
    <property type="match status" value="2"/>
</dbReference>
<dbReference type="PROSITE" id="PS50186">
    <property type="entry name" value="DEP"/>
    <property type="match status" value="1"/>
</dbReference>
<dbReference type="InterPro" id="IPR036388">
    <property type="entry name" value="WH-like_DNA-bd_sf"/>
</dbReference>
<dbReference type="PRINTS" id="PR01301">
    <property type="entry name" value="RGSPROTEIN"/>
</dbReference>
<dbReference type="GO" id="GO:0009968">
    <property type="term" value="P:negative regulation of signal transduction"/>
    <property type="evidence" value="ECO:0007669"/>
    <property type="project" value="UniProtKB-KW"/>
</dbReference>
<dbReference type="GO" id="GO:0035556">
    <property type="term" value="P:intracellular signal transduction"/>
    <property type="evidence" value="ECO:0007669"/>
    <property type="project" value="InterPro"/>
</dbReference>
<dbReference type="InParanoid" id="A0A5J5EDF4"/>
<dbReference type="Proteomes" id="UP000326924">
    <property type="component" value="Unassembled WGS sequence"/>
</dbReference>
<dbReference type="AlphaFoldDB" id="A0A5J5EDF4"/>
<dbReference type="SMART" id="SM00049">
    <property type="entry name" value="DEP"/>
    <property type="match status" value="2"/>
</dbReference>
<evidence type="ECO:0000259" key="4">
    <source>
        <dbReference type="PROSITE" id="PS50186"/>
    </source>
</evidence>
<dbReference type="Pfam" id="PF00610">
    <property type="entry name" value="DEP"/>
    <property type="match status" value="1"/>
</dbReference>
<dbReference type="InterPro" id="IPR036305">
    <property type="entry name" value="RGS_sf"/>
</dbReference>
<evidence type="ECO:0000256" key="1">
    <source>
        <dbReference type="ARBA" id="ARBA00022700"/>
    </source>
</evidence>
<dbReference type="InterPro" id="IPR044926">
    <property type="entry name" value="RGS_subdomain_2"/>
</dbReference>
<sequence>MHQTSSRLLRMTDDDRPFTRDFKDLFSTLIVSLPLSTHRFRFKTYPFSFASEEAINNLGSLKFSQSNRMPDPKDPSRIVTTTTTTTFSMAKEMARSVCQRFMDARFIELADGKSMPVFPLKGCLWQLTPKGIHILERFCQRNGIQQEHVLKLLNSPYNTMRLVILERDPKTDKLSQDKFTTEVLFRRFVGTTPNVKASTSISDNDSVSDYQDGVTGVKLADSRKIYDKVIKMSFTGKCAVDWLLDCCTTVERAETYEVCTMFVQHGLIQSVLEDRVYIQQNPAGKDFQPTKNAVYIITDKGKRVAGWLEAERVSLGERSTDGTINSTARSNSAVRNHSPRGHTDQRETNTTRLQAILNDPALRLLYREFLRETVCEENLTFYLDVTAFNENFNSLDLSKPDAVRETLAAAYGLYNAFLAPGSPCELNIDHPLRQDMASRMTRAVARDDTSMYTSLKEVAALFDRAQSQVFKLMAGDSVPKFIRTQKYIEVAGDILDDERLASGGSMHRSASRGAR</sequence>
<evidence type="ECO:0000313" key="5">
    <source>
        <dbReference type="EMBL" id="KAA8893424.1"/>
    </source>
</evidence>
<dbReference type="PANTHER" id="PTHR10845">
    <property type="entry name" value="REGULATOR OF G PROTEIN SIGNALING"/>
    <property type="match status" value="1"/>
</dbReference>
<feature type="domain" description="DEP" evidence="4">
    <location>
        <begin position="213"/>
        <end position="299"/>
    </location>
</feature>
<dbReference type="CDD" id="cd04450">
    <property type="entry name" value="DEP_RGS7-like"/>
    <property type="match status" value="1"/>
</dbReference>
<dbReference type="EMBL" id="VXIS01000446">
    <property type="protein sequence ID" value="KAA8893424.1"/>
    <property type="molecule type" value="Genomic_DNA"/>
</dbReference>
<keyword evidence="1" id="KW-0734">Signal transduction inhibitor</keyword>
<accession>A0A5J5EDF4</accession>
<dbReference type="PROSITE" id="PS50132">
    <property type="entry name" value="RGS"/>
    <property type="match status" value="1"/>
</dbReference>
<dbReference type="Pfam" id="PF25889">
    <property type="entry name" value="WHD_Fungal_DR"/>
    <property type="match status" value="1"/>
</dbReference>
<evidence type="ECO:0000313" key="6">
    <source>
        <dbReference type="Proteomes" id="UP000326924"/>
    </source>
</evidence>
<dbReference type="InterPro" id="IPR016137">
    <property type="entry name" value="RGS"/>
</dbReference>
<dbReference type="Gene3D" id="1.10.167.10">
    <property type="entry name" value="Regulator of G-protein Signalling 4, domain 2"/>
    <property type="match status" value="1"/>
</dbReference>
<dbReference type="PANTHER" id="PTHR10845:SF192">
    <property type="entry name" value="DOUBLE HIT, ISOFORM B"/>
    <property type="match status" value="1"/>
</dbReference>
<feature type="compositionally biased region" description="Polar residues" evidence="2">
    <location>
        <begin position="321"/>
        <end position="335"/>
    </location>
</feature>
<organism evidence="5 6">
    <name type="scientific">Sphaerosporella brunnea</name>
    <dbReference type="NCBI Taxonomy" id="1250544"/>
    <lineage>
        <taxon>Eukaryota</taxon>
        <taxon>Fungi</taxon>
        <taxon>Dikarya</taxon>
        <taxon>Ascomycota</taxon>
        <taxon>Pezizomycotina</taxon>
        <taxon>Pezizomycetes</taxon>
        <taxon>Pezizales</taxon>
        <taxon>Pyronemataceae</taxon>
        <taxon>Sphaerosporella</taxon>
    </lineage>
</organism>
<proteinExistence type="predicted"/>
<reference evidence="5 6" key="1">
    <citation type="submission" date="2019-09" db="EMBL/GenBank/DDBJ databases">
        <title>Draft genome of the ectomycorrhizal ascomycete Sphaerosporella brunnea.</title>
        <authorList>
            <consortium name="DOE Joint Genome Institute"/>
            <person name="Benucci G.M."/>
            <person name="Marozzi G."/>
            <person name="Antonielli L."/>
            <person name="Sanchez S."/>
            <person name="Marco P."/>
            <person name="Wang X."/>
            <person name="Falini L.B."/>
            <person name="Barry K."/>
            <person name="Haridas S."/>
            <person name="Lipzen A."/>
            <person name="Labutti K."/>
            <person name="Grigoriev I.V."/>
            <person name="Murat C."/>
            <person name="Martin F."/>
            <person name="Albertini E."/>
            <person name="Donnini D."/>
            <person name="Bonito G."/>
        </authorList>
    </citation>
    <scope>NUCLEOTIDE SEQUENCE [LARGE SCALE GENOMIC DNA]</scope>
    <source>
        <strain evidence="5 6">Sb_GMNB300</strain>
    </source>
</reference>
<dbReference type="Pfam" id="PF00615">
    <property type="entry name" value="RGS"/>
    <property type="match status" value="1"/>
</dbReference>
<dbReference type="OrthoDB" id="196547at2759"/>
<dbReference type="FunCoup" id="A0A5J5EDF4">
    <property type="interactions" value="102"/>
</dbReference>
<dbReference type="InterPro" id="IPR058855">
    <property type="entry name" value="RGS1/SST2-like_Fungal-DR"/>
</dbReference>
<dbReference type="SUPFAM" id="SSF48097">
    <property type="entry name" value="Regulator of G-protein signaling, RGS"/>
    <property type="match status" value="1"/>
</dbReference>
<protein>
    <submittedName>
        <fullName evidence="5">Regulator of G protein signaling domain-containing protein</fullName>
    </submittedName>
</protein>
<name>A0A5J5EDF4_9PEZI</name>
<keyword evidence="6" id="KW-1185">Reference proteome</keyword>
<dbReference type="SMART" id="SM00315">
    <property type="entry name" value="RGS"/>
    <property type="match status" value="1"/>
</dbReference>
<gene>
    <name evidence="5" type="ORF">FN846DRAFT_901295</name>
</gene>
<dbReference type="SUPFAM" id="SSF46785">
    <property type="entry name" value="Winged helix' DNA-binding domain"/>
    <property type="match status" value="2"/>
</dbReference>
<feature type="region of interest" description="Disordered" evidence="2">
    <location>
        <begin position="319"/>
        <end position="349"/>
    </location>
</feature>